<dbReference type="CDD" id="cd06669">
    <property type="entry name" value="PDZ5_MUPP1-like"/>
    <property type="match status" value="1"/>
</dbReference>
<dbReference type="CDD" id="cd06668">
    <property type="entry name" value="PDZ4_MUPP1-like"/>
    <property type="match status" value="1"/>
</dbReference>
<organism>
    <name type="scientific">Branchiostoma floridae</name>
    <name type="common">Florida lancelet</name>
    <name type="synonym">Amphioxus</name>
    <dbReference type="NCBI Taxonomy" id="7739"/>
    <lineage>
        <taxon>Eukaryota</taxon>
        <taxon>Metazoa</taxon>
        <taxon>Chordata</taxon>
        <taxon>Cephalochordata</taxon>
        <taxon>Leptocardii</taxon>
        <taxon>Amphioxiformes</taxon>
        <taxon>Branchiostomatidae</taxon>
        <taxon>Branchiostoma</taxon>
    </lineage>
</organism>
<dbReference type="InterPro" id="IPR001478">
    <property type="entry name" value="PDZ"/>
</dbReference>
<evidence type="ECO:0000313" key="7">
    <source>
        <dbReference type="EMBL" id="EEN56488.1"/>
    </source>
</evidence>
<comment type="subcellular location">
    <subcellularLocation>
        <location evidence="1">Membrane</location>
    </subcellularLocation>
</comment>
<feature type="domain" description="PDZ" evidence="6">
    <location>
        <begin position="11"/>
        <end position="91"/>
    </location>
</feature>
<dbReference type="STRING" id="7739.C3YTC1"/>
<feature type="domain" description="PDZ" evidence="6">
    <location>
        <begin position="393"/>
        <end position="483"/>
    </location>
</feature>
<dbReference type="InterPro" id="IPR051342">
    <property type="entry name" value="PDZ_scaffold"/>
</dbReference>
<evidence type="ECO:0000256" key="4">
    <source>
        <dbReference type="ARBA" id="ARBA00023136"/>
    </source>
</evidence>
<keyword evidence="3" id="KW-0677">Repeat</keyword>
<keyword evidence="4" id="KW-0472">Membrane</keyword>
<feature type="region of interest" description="Disordered" evidence="5">
    <location>
        <begin position="522"/>
        <end position="547"/>
    </location>
</feature>
<gene>
    <name evidence="7" type="ORF">BRAFLDRAFT_205386</name>
</gene>
<reference evidence="7" key="1">
    <citation type="journal article" date="2008" name="Nature">
        <title>The amphioxus genome and the evolution of the chordate karyotype.</title>
        <authorList>
            <consortium name="US DOE Joint Genome Institute (JGI-PGF)"/>
            <person name="Putnam N.H."/>
            <person name="Butts T."/>
            <person name="Ferrier D.E.K."/>
            <person name="Furlong R.F."/>
            <person name="Hellsten U."/>
            <person name="Kawashima T."/>
            <person name="Robinson-Rechavi M."/>
            <person name="Shoguchi E."/>
            <person name="Terry A."/>
            <person name="Yu J.-K."/>
            <person name="Benito-Gutierrez E.L."/>
            <person name="Dubchak I."/>
            <person name="Garcia-Fernandez J."/>
            <person name="Gibson-Brown J.J."/>
            <person name="Grigoriev I.V."/>
            <person name="Horton A.C."/>
            <person name="de Jong P.J."/>
            <person name="Jurka J."/>
            <person name="Kapitonov V.V."/>
            <person name="Kohara Y."/>
            <person name="Kuroki Y."/>
            <person name="Lindquist E."/>
            <person name="Lucas S."/>
            <person name="Osoegawa K."/>
            <person name="Pennacchio L.A."/>
            <person name="Salamov A.A."/>
            <person name="Satou Y."/>
            <person name="Sauka-Spengler T."/>
            <person name="Schmutz J."/>
            <person name="Shin-I T."/>
            <person name="Toyoda A."/>
            <person name="Bronner-Fraser M."/>
            <person name="Fujiyama A."/>
            <person name="Holland L.Z."/>
            <person name="Holland P.W.H."/>
            <person name="Satoh N."/>
            <person name="Rokhsar D.S."/>
        </authorList>
    </citation>
    <scope>NUCLEOTIDE SEQUENCE [LARGE SCALE GENOMIC DNA]</scope>
    <source>
        <strain evidence="7">S238N-H82</strain>
        <tissue evidence="7">Testes</tissue>
    </source>
</reference>
<dbReference type="eggNOG" id="KOG3528">
    <property type="taxonomic scope" value="Eukaryota"/>
</dbReference>
<proteinExistence type="predicted"/>
<feature type="non-terminal residue" evidence="7">
    <location>
        <position position="654"/>
    </location>
</feature>
<dbReference type="Gene3D" id="2.30.42.10">
    <property type="match status" value="4"/>
</dbReference>
<dbReference type="InParanoid" id="C3YTC1"/>
<dbReference type="CDD" id="cd06791">
    <property type="entry name" value="PDZ3_MUPP1-like"/>
    <property type="match status" value="1"/>
</dbReference>
<evidence type="ECO:0000256" key="3">
    <source>
        <dbReference type="ARBA" id="ARBA00022737"/>
    </source>
</evidence>
<name>C3YTC1_BRAFL</name>
<protein>
    <recommendedName>
        <fullName evidence="6">PDZ domain-containing protein</fullName>
    </recommendedName>
</protein>
<sequence length="654" mass="70679">LGVTQWSHVEMIELVNDGRGLGFGIIGGQTRGIEVKTIVPQGVADRDGRLKPADHILQIGDTPLKGMGSEQVANVLRQSGSHVRLLIARGKLNNTQAAPAATSVKQAEEVCLLIRTVYEEQVIKQYELGSHVKFLTTNGKFRSSQNLEAIPKAVCDLTSSAPSAEIEQFEAELTKDSQGLGITIAGYVGEKSSELSGIFVKSIAPGSAADRDGRIRVNDQIVEVDGRSLQGFSNQQAVEVLRSTGQVVQLKLARYKDGPKFLQPSERGSTPSPSASPAITPSPAPDLSETPSLEQAPPPYPYLGEEMPSPIPRDESPALGYPKEGQVNLEDIQLFTDASYGMLTKASSSTGRTRQEKTWRSLWHTSPNLTPEAEEGIKQYWQDQAGEDMEIVVAHISKFREGGGLGISLEGTVDVEDGQEVRPHHYIRSILPDGPVGVDGKLKGGDELLEVNGHQLLGLDHREVVGILKDLPTNVRIVCGRRPEPVERPPDIPTIRPLDVEELNSKRMSFTGSPDVGMMARARSEGSIPPAVESESPSLDKSKSRSLEPLSQLAMWSPDIQTIELPKGEKGLGFSILDYQDPLSPNQMVIVIRSLVHGGVAQQDERLVPGDRLMSVNDVNLEHANLETAVQALKGAPPGIVRIGVSKPLPVPES</sequence>
<feature type="region of interest" description="Disordered" evidence="5">
    <location>
        <begin position="258"/>
        <end position="322"/>
    </location>
</feature>
<evidence type="ECO:0000256" key="1">
    <source>
        <dbReference type="ARBA" id="ARBA00004370"/>
    </source>
</evidence>
<feature type="domain" description="PDZ" evidence="6">
    <location>
        <begin position="170"/>
        <end position="256"/>
    </location>
</feature>
<feature type="domain" description="PDZ" evidence="6">
    <location>
        <begin position="562"/>
        <end position="640"/>
    </location>
</feature>
<feature type="compositionally biased region" description="Low complexity" evidence="5">
    <location>
        <begin position="269"/>
        <end position="281"/>
    </location>
</feature>
<dbReference type="InterPro" id="IPR036034">
    <property type="entry name" value="PDZ_sf"/>
</dbReference>
<accession>C3YTC1</accession>
<dbReference type="PROSITE" id="PS50106">
    <property type="entry name" value="PDZ"/>
    <property type="match status" value="4"/>
</dbReference>
<dbReference type="AlphaFoldDB" id="C3YTC1"/>
<dbReference type="PANTHER" id="PTHR19964">
    <property type="entry name" value="MULTIPLE PDZ DOMAIN PROTEIN"/>
    <property type="match status" value="1"/>
</dbReference>
<dbReference type="PANTHER" id="PTHR19964:SF92">
    <property type="entry name" value="PATJ HOMOLOG"/>
    <property type="match status" value="1"/>
</dbReference>
<feature type="non-terminal residue" evidence="7">
    <location>
        <position position="1"/>
    </location>
</feature>
<dbReference type="Pfam" id="PF00595">
    <property type="entry name" value="PDZ"/>
    <property type="match status" value="4"/>
</dbReference>
<dbReference type="CDD" id="cd06667">
    <property type="entry name" value="PDZ2_MUPP1-like"/>
    <property type="match status" value="1"/>
</dbReference>
<keyword evidence="2" id="KW-0597">Phosphoprotein</keyword>
<dbReference type="SMART" id="SM00228">
    <property type="entry name" value="PDZ"/>
    <property type="match status" value="4"/>
</dbReference>
<evidence type="ECO:0000259" key="6">
    <source>
        <dbReference type="PROSITE" id="PS50106"/>
    </source>
</evidence>
<evidence type="ECO:0000256" key="2">
    <source>
        <dbReference type="ARBA" id="ARBA00022553"/>
    </source>
</evidence>
<evidence type="ECO:0000256" key="5">
    <source>
        <dbReference type="SAM" id="MobiDB-lite"/>
    </source>
</evidence>
<dbReference type="SUPFAM" id="SSF50156">
    <property type="entry name" value="PDZ domain-like"/>
    <property type="match status" value="4"/>
</dbReference>
<dbReference type="EMBL" id="GG666551">
    <property type="protein sequence ID" value="EEN56488.1"/>
    <property type="molecule type" value="Genomic_DNA"/>
</dbReference>
<dbReference type="FunFam" id="2.30.42.10:FF:000070">
    <property type="entry name" value="Multiple PDZ domain protein"/>
    <property type="match status" value="1"/>
</dbReference>
<dbReference type="GO" id="GO:0016020">
    <property type="term" value="C:membrane"/>
    <property type="evidence" value="ECO:0007669"/>
    <property type="project" value="UniProtKB-SubCell"/>
</dbReference>